<protein>
    <submittedName>
        <fullName evidence="1">Uncharacterized protein</fullName>
    </submittedName>
</protein>
<sequence length="107" mass="12294">MYALKVVVHCWYLKNINKIEKKCHFVLFHSTTIKTITCSCRPSCATTGTFALSLTILNRIRRLFAIDNNSVVMAHQLNSCKCAFVYEQDMQLLIDDLKGILKQKQPI</sequence>
<proteinExistence type="predicted"/>
<dbReference type="AlphaFoldDB" id="A0A8K0D4Y3"/>
<accession>A0A8K0D4Y3</accession>
<reference evidence="1" key="1">
    <citation type="submission" date="2019-08" db="EMBL/GenBank/DDBJ databases">
        <title>The genome of the North American firefly Photinus pyralis.</title>
        <authorList>
            <consortium name="Photinus pyralis genome working group"/>
            <person name="Fallon T.R."/>
            <person name="Sander Lower S.E."/>
            <person name="Weng J.-K."/>
        </authorList>
    </citation>
    <scope>NUCLEOTIDE SEQUENCE</scope>
    <source>
        <strain evidence="1">TRF0915ILg1</strain>
        <tissue evidence="1">Whole body</tissue>
    </source>
</reference>
<gene>
    <name evidence="1" type="ORF">ILUMI_09073</name>
</gene>
<dbReference type="EMBL" id="VTPC01004478">
    <property type="protein sequence ID" value="KAF2897092.1"/>
    <property type="molecule type" value="Genomic_DNA"/>
</dbReference>
<dbReference type="Proteomes" id="UP000801492">
    <property type="component" value="Unassembled WGS sequence"/>
</dbReference>
<evidence type="ECO:0000313" key="1">
    <source>
        <dbReference type="EMBL" id="KAF2897092.1"/>
    </source>
</evidence>
<keyword evidence="2" id="KW-1185">Reference proteome</keyword>
<organism evidence="1 2">
    <name type="scientific">Ignelater luminosus</name>
    <name type="common">Cucubano</name>
    <name type="synonym">Pyrophorus luminosus</name>
    <dbReference type="NCBI Taxonomy" id="2038154"/>
    <lineage>
        <taxon>Eukaryota</taxon>
        <taxon>Metazoa</taxon>
        <taxon>Ecdysozoa</taxon>
        <taxon>Arthropoda</taxon>
        <taxon>Hexapoda</taxon>
        <taxon>Insecta</taxon>
        <taxon>Pterygota</taxon>
        <taxon>Neoptera</taxon>
        <taxon>Endopterygota</taxon>
        <taxon>Coleoptera</taxon>
        <taxon>Polyphaga</taxon>
        <taxon>Elateriformia</taxon>
        <taxon>Elateroidea</taxon>
        <taxon>Elateridae</taxon>
        <taxon>Agrypninae</taxon>
        <taxon>Pyrophorini</taxon>
        <taxon>Ignelater</taxon>
    </lineage>
</organism>
<comment type="caution">
    <text evidence="1">The sequence shown here is derived from an EMBL/GenBank/DDBJ whole genome shotgun (WGS) entry which is preliminary data.</text>
</comment>
<name>A0A8K0D4Y3_IGNLU</name>
<evidence type="ECO:0000313" key="2">
    <source>
        <dbReference type="Proteomes" id="UP000801492"/>
    </source>
</evidence>